<gene>
    <name evidence="3" type="ORF">IWH25_15245</name>
</gene>
<feature type="compositionally biased region" description="Basic and acidic residues" evidence="1">
    <location>
        <begin position="128"/>
        <end position="149"/>
    </location>
</feature>
<reference evidence="3" key="1">
    <citation type="submission" date="2020-11" db="EMBL/GenBank/DDBJ databases">
        <title>Azospira restricta DSM 18626 genome sequence.</title>
        <authorList>
            <person name="Moe W.M."/>
        </authorList>
    </citation>
    <scope>NUCLEOTIDE SEQUENCE</scope>
    <source>
        <strain evidence="3">DSM 18626</strain>
    </source>
</reference>
<evidence type="ECO:0000256" key="2">
    <source>
        <dbReference type="SAM" id="SignalP"/>
    </source>
</evidence>
<accession>A0A974PX32</accession>
<keyword evidence="2" id="KW-0732">Signal</keyword>
<sequence length="149" mass="16083">MKKQGFSTQVCGLAIGVAGALAPFVSAQAADELADRYINGYLNDPYTNEVAAERASVFPGDVKSIKTSDASGAQGPIRDDSAMSADKPKKQESFRQDQPLELYTGQTFDDSGKVRGAEGPIRTTPTTLEDKPMGQQQSDREWLERYSGS</sequence>
<feature type="compositionally biased region" description="Basic and acidic residues" evidence="1">
    <location>
        <begin position="77"/>
        <end position="95"/>
    </location>
</feature>
<evidence type="ECO:0000256" key="1">
    <source>
        <dbReference type="SAM" id="MobiDB-lite"/>
    </source>
</evidence>
<dbReference type="AlphaFoldDB" id="A0A974PX32"/>
<dbReference type="RefSeq" id="WP_203386617.1">
    <property type="nucleotide sequence ID" value="NZ_CP064781.1"/>
</dbReference>
<proteinExistence type="predicted"/>
<feature type="signal peptide" evidence="2">
    <location>
        <begin position="1"/>
        <end position="29"/>
    </location>
</feature>
<protein>
    <submittedName>
        <fullName evidence="3">Uncharacterized protein</fullName>
    </submittedName>
</protein>
<feature type="region of interest" description="Disordered" evidence="1">
    <location>
        <begin position="61"/>
        <end position="149"/>
    </location>
</feature>
<feature type="chain" id="PRO_5036755779" evidence="2">
    <location>
        <begin position="30"/>
        <end position="149"/>
    </location>
</feature>
<keyword evidence="4" id="KW-1185">Reference proteome</keyword>
<dbReference type="KEGG" id="ares:IWH25_15245"/>
<name>A0A974PX32_9RHOO</name>
<evidence type="ECO:0000313" key="4">
    <source>
        <dbReference type="Proteomes" id="UP000663444"/>
    </source>
</evidence>
<evidence type="ECO:0000313" key="3">
    <source>
        <dbReference type="EMBL" id="QRJ63088.1"/>
    </source>
</evidence>
<dbReference type="EMBL" id="CP064781">
    <property type="protein sequence ID" value="QRJ63088.1"/>
    <property type="molecule type" value="Genomic_DNA"/>
</dbReference>
<organism evidence="3 4">
    <name type="scientific">Azospira restricta</name>
    <dbReference type="NCBI Taxonomy" id="404405"/>
    <lineage>
        <taxon>Bacteria</taxon>
        <taxon>Pseudomonadati</taxon>
        <taxon>Pseudomonadota</taxon>
        <taxon>Betaproteobacteria</taxon>
        <taxon>Rhodocyclales</taxon>
        <taxon>Rhodocyclaceae</taxon>
        <taxon>Azospira</taxon>
    </lineage>
</organism>
<dbReference type="Proteomes" id="UP000663444">
    <property type="component" value="Chromosome"/>
</dbReference>